<evidence type="ECO:0000256" key="2">
    <source>
        <dbReference type="ARBA" id="ARBA00007675"/>
    </source>
</evidence>
<gene>
    <name evidence="8" type="ORF">WJX72_002954</name>
</gene>
<keyword evidence="9" id="KW-1185">Reference proteome</keyword>
<organism evidence="8 9">
    <name type="scientific">[Myrmecia] bisecta</name>
    <dbReference type="NCBI Taxonomy" id="41462"/>
    <lineage>
        <taxon>Eukaryota</taxon>
        <taxon>Viridiplantae</taxon>
        <taxon>Chlorophyta</taxon>
        <taxon>core chlorophytes</taxon>
        <taxon>Trebouxiophyceae</taxon>
        <taxon>Trebouxiales</taxon>
        <taxon>Trebouxiaceae</taxon>
        <taxon>Myrmecia</taxon>
    </lineage>
</organism>
<evidence type="ECO:0000313" key="9">
    <source>
        <dbReference type="Proteomes" id="UP001489004"/>
    </source>
</evidence>
<dbReference type="PANTHER" id="PTHR10966">
    <property type="entry name" value="TRANSCRIPTION INITIATION FACTOR IIA SUBUNIT 2"/>
    <property type="match status" value="1"/>
</dbReference>
<dbReference type="EMBL" id="JALJOR010000002">
    <property type="protein sequence ID" value="KAK9823469.1"/>
    <property type="molecule type" value="Genomic_DNA"/>
</dbReference>
<dbReference type="InterPro" id="IPR009083">
    <property type="entry name" value="TFIIA_a-hlx"/>
</dbReference>
<evidence type="ECO:0000256" key="5">
    <source>
        <dbReference type="ARBA" id="ARBA00023242"/>
    </source>
</evidence>
<accession>A0AAW1QPU5</accession>
<dbReference type="Pfam" id="PF02751">
    <property type="entry name" value="TFIIA_gamma_C"/>
    <property type="match status" value="1"/>
</dbReference>
<dbReference type="InterPro" id="IPR015872">
    <property type="entry name" value="TFIIA_gsu_N"/>
</dbReference>
<dbReference type="InterPro" id="IPR009088">
    <property type="entry name" value="TFIIA_b-brl"/>
</dbReference>
<evidence type="ECO:0000259" key="7">
    <source>
        <dbReference type="Pfam" id="PF02751"/>
    </source>
</evidence>
<dbReference type="Pfam" id="PF02268">
    <property type="entry name" value="TFIIA_gamma_N"/>
    <property type="match status" value="1"/>
</dbReference>
<evidence type="ECO:0008006" key="10">
    <source>
        <dbReference type="Google" id="ProtNLM"/>
    </source>
</evidence>
<protein>
    <recommendedName>
        <fullName evidence="10">Transcription initiation factor IIA subunit 2</fullName>
    </recommendedName>
</protein>
<comment type="caution">
    <text evidence="8">The sequence shown here is derived from an EMBL/GenBank/DDBJ whole genome shotgun (WGS) entry which is preliminary data.</text>
</comment>
<dbReference type="GO" id="GO:0006367">
    <property type="term" value="P:transcription initiation at RNA polymerase II promoter"/>
    <property type="evidence" value="ECO:0007669"/>
    <property type="project" value="InterPro"/>
</dbReference>
<comment type="subcellular location">
    <subcellularLocation>
        <location evidence="1">Nucleus</location>
    </subcellularLocation>
</comment>
<dbReference type="SUPFAM" id="SSF47396">
    <property type="entry name" value="Transcription factor IIA (TFIIA), alpha-helical domain"/>
    <property type="match status" value="1"/>
</dbReference>
<dbReference type="SUPFAM" id="SSF50784">
    <property type="entry name" value="Transcription factor IIA (TFIIA), beta-barrel domain"/>
    <property type="match status" value="1"/>
</dbReference>
<evidence type="ECO:0000259" key="6">
    <source>
        <dbReference type="Pfam" id="PF02268"/>
    </source>
</evidence>
<evidence type="ECO:0000256" key="1">
    <source>
        <dbReference type="ARBA" id="ARBA00004123"/>
    </source>
</evidence>
<proteinExistence type="inferred from homology"/>
<dbReference type="Gene3D" id="2.30.18.10">
    <property type="entry name" value="Transcription factor IIA (TFIIA), beta-barrel domain"/>
    <property type="match status" value="1"/>
</dbReference>
<feature type="domain" description="Transcription initiation factor IIA gamma subunit N-terminal" evidence="6">
    <location>
        <begin position="5"/>
        <end position="46"/>
    </location>
</feature>
<reference evidence="8 9" key="1">
    <citation type="journal article" date="2024" name="Nat. Commun.">
        <title>Phylogenomics reveals the evolutionary origins of lichenization in chlorophyte algae.</title>
        <authorList>
            <person name="Puginier C."/>
            <person name="Libourel C."/>
            <person name="Otte J."/>
            <person name="Skaloud P."/>
            <person name="Haon M."/>
            <person name="Grisel S."/>
            <person name="Petersen M."/>
            <person name="Berrin J.G."/>
            <person name="Delaux P.M."/>
            <person name="Dal Grande F."/>
            <person name="Keller J."/>
        </authorList>
    </citation>
    <scope>NUCLEOTIDE SEQUENCE [LARGE SCALE GENOMIC DNA]</scope>
    <source>
        <strain evidence="8 9">SAG 2043</strain>
    </source>
</reference>
<keyword evidence="4" id="KW-0804">Transcription</keyword>
<dbReference type="Gene3D" id="1.10.287.190">
    <property type="entry name" value="Transcription factor IIA gamma subunit, alpha-helical domain"/>
    <property type="match status" value="1"/>
</dbReference>
<sequence length="116" mass="13092">MSTLLYRESKLGNCLVDSLDELIEQGKLSGELAMKVMAQFDECFIDKLEHKVTAKGTFKGSLDTYRFCDNVWTFIMSDVAFKINPSINGSNTVFRDVRPDGKVKFVLVDAKLSQKD</sequence>
<feature type="domain" description="Transcription initiation factor IIA gamma subunit C-terminal" evidence="7">
    <location>
        <begin position="59"/>
        <end position="93"/>
    </location>
</feature>
<evidence type="ECO:0000256" key="3">
    <source>
        <dbReference type="ARBA" id="ARBA00023015"/>
    </source>
</evidence>
<dbReference type="InterPro" id="IPR003194">
    <property type="entry name" value="TFIIA_gsu"/>
</dbReference>
<name>A0AAW1QPU5_9CHLO</name>
<comment type="similarity">
    <text evidence="2">Belongs to the TFIIA subunit 2 family.</text>
</comment>
<dbReference type="Proteomes" id="UP001489004">
    <property type="component" value="Unassembled WGS sequence"/>
</dbReference>
<dbReference type="AlphaFoldDB" id="A0AAW1QPU5"/>
<evidence type="ECO:0000313" key="8">
    <source>
        <dbReference type="EMBL" id="KAK9823469.1"/>
    </source>
</evidence>
<dbReference type="CDD" id="cd10014">
    <property type="entry name" value="TFIIA_gamma_C"/>
    <property type="match status" value="1"/>
</dbReference>
<dbReference type="InterPro" id="IPR015871">
    <property type="entry name" value="TFIIA_gsu_C"/>
</dbReference>
<evidence type="ECO:0000256" key="4">
    <source>
        <dbReference type="ARBA" id="ARBA00023163"/>
    </source>
</evidence>
<keyword evidence="3" id="KW-0805">Transcription regulation</keyword>
<dbReference type="GO" id="GO:0005672">
    <property type="term" value="C:transcription factor TFIIA complex"/>
    <property type="evidence" value="ECO:0007669"/>
    <property type="project" value="InterPro"/>
</dbReference>
<keyword evidence="5" id="KW-0539">Nucleus</keyword>